<feature type="region of interest" description="Disordered" evidence="1">
    <location>
        <begin position="197"/>
        <end position="269"/>
    </location>
</feature>
<gene>
    <name evidence="3" type="ORF">PDE001_LOCUS5021</name>
</gene>
<evidence type="ECO:0000256" key="2">
    <source>
        <dbReference type="SAM" id="SignalP"/>
    </source>
</evidence>
<proteinExistence type="predicted"/>
<feature type="signal peptide" evidence="2">
    <location>
        <begin position="1"/>
        <end position="22"/>
    </location>
</feature>
<dbReference type="EMBL" id="CANTFM010000946">
    <property type="protein sequence ID" value="CAI5732151.1"/>
    <property type="molecule type" value="Genomic_DNA"/>
</dbReference>
<keyword evidence="4" id="KW-1185">Reference proteome</keyword>
<feature type="compositionally biased region" description="Low complexity" evidence="1">
    <location>
        <begin position="207"/>
        <end position="229"/>
    </location>
</feature>
<organism evidence="3 4">
    <name type="scientific">Peronospora destructor</name>
    <dbReference type="NCBI Taxonomy" id="86335"/>
    <lineage>
        <taxon>Eukaryota</taxon>
        <taxon>Sar</taxon>
        <taxon>Stramenopiles</taxon>
        <taxon>Oomycota</taxon>
        <taxon>Peronosporomycetes</taxon>
        <taxon>Peronosporales</taxon>
        <taxon>Peronosporaceae</taxon>
        <taxon>Peronospora</taxon>
    </lineage>
</organism>
<comment type="caution">
    <text evidence="3">The sequence shown here is derived from an EMBL/GenBank/DDBJ whole genome shotgun (WGS) entry which is preliminary data.</text>
</comment>
<sequence length="285" mass="30981">MQLFTLIATGATILTSLRTVQGHAYIVDPKAFFKQGYPSNGYGSMINNSQWAEFDGATTNNYTQKNLVFFQRVLEFTKEKSLGAFITRYQELYSDEIDVECGLTSYEESARSELPATAITYTGFPHPGMCEMWCDDIKLLSDEDCQKTYPEVPAKVPYDKSQCANANRLTTYWIAVHSNPWQVYVHCVWLVGGSGRGEPPSAVGKGSSTPAASSAPSPTSTTDTVPSTTEMTPKPSGDGSASDNEPLAGKTDASTPDSPTTEALTIPPRQRVRNAAVVAATRFIE</sequence>
<feature type="compositionally biased region" description="Polar residues" evidence="1">
    <location>
        <begin position="252"/>
        <end position="263"/>
    </location>
</feature>
<protein>
    <submittedName>
        <fullName evidence="3">Uncharacterized protein</fullName>
    </submittedName>
</protein>
<evidence type="ECO:0000313" key="4">
    <source>
        <dbReference type="Proteomes" id="UP001162029"/>
    </source>
</evidence>
<dbReference type="Proteomes" id="UP001162029">
    <property type="component" value="Unassembled WGS sequence"/>
</dbReference>
<feature type="chain" id="PRO_5043751483" evidence="2">
    <location>
        <begin position="23"/>
        <end position="285"/>
    </location>
</feature>
<reference evidence="3" key="1">
    <citation type="submission" date="2022-12" db="EMBL/GenBank/DDBJ databases">
        <authorList>
            <person name="Webb A."/>
        </authorList>
    </citation>
    <scope>NUCLEOTIDE SEQUENCE</scope>
    <source>
        <strain evidence="3">Pd1</strain>
    </source>
</reference>
<evidence type="ECO:0000256" key="1">
    <source>
        <dbReference type="SAM" id="MobiDB-lite"/>
    </source>
</evidence>
<accession>A0AAV0U579</accession>
<name>A0AAV0U579_9STRA</name>
<evidence type="ECO:0000313" key="3">
    <source>
        <dbReference type="EMBL" id="CAI5732151.1"/>
    </source>
</evidence>
<dbReference type="AlphaFoldDB" id="A0AAV0U579"/>
<keyword evidence="2" id="KW-0732">Signal</keyword>